<gene>
    <name evidence="4" type="ORF">ELX58_06680</name>
</gene>
<dbReference type="PANTHER" id="PTHR33308:SF9">
    <property type="entry name" value="PEPTIDOGLYCAN HYDROLASE FLGJ"/>
    <property type="match status" value="1"/>
</dbReference>
<dbReference type="Pfam" id="PF01832">
    <property type="entry name" value="Glucosaminidase"/>
    <property type="match status" value="1"/>
</dbReference>
<proteinExistence type="inferred from homology"/>
<dbReference type="Gene3D" id="1.10.530.10">
    <property type="match status" value="1"/>
</dbReference>
<dbReference type="InterPro" id="IPR002901">
    <property type="entry name" value="MGlyc_endo_b_GlcNAc-like_dom"/>
</dbReference>
<protein>
    <recommendedName>
        <fullName evidence="3">Mannosyl-glycoprotein endo-beta-N-acetylglucosamidase-like domain-containing protein</fullName>
    </recommendedName>
</protein>
<keyword evidence="2" id="KW-0378">Hydrolase</keyword>
<accession>A0A4P6ZMG8</accession>
<dbReference type="OrthoDB" id="2155627at2"/>
<evidence type="ECO:0000313" key="4">
    <source>
        <dbReference type="EMBL" id="QBP18787.1"/>
    </source>
</evidence>
<name>A0A4P6ZMG8_9LACO</name>
<comment type="similarity">
    <text evidence="1">Belongs to the glycosyl hydrolase 73 family.</text>
</comment>
<organism evidence="4 5">
    <name type="scientific">Acetilactobacillus jinshanensis</name>
    <dbReference type="NCBI Taxonomy" id="1720083"/>
    <lineage>
        <taxon>Bacteria</taxon>
        <taxon>Bacillati</taxon>
        <taxon>Bacillota</taxon>
        <taxon>Bacilli</taxon>
        <taxon>Lactobacillales</taxon>
        <taxon>Lactobacillaceae</taxon>
        <taxon>Acetilactobacillus</taxon>
    </lineage>
</organism>
<evidence type="ECO:0000313" key="5">
    <source>
        <dbReference type="Proteomes" id="UP000294321"/>
    </source>
</evidence>
<dbReference type="Gene3D" id="4.10.80.30">
    <property type="entry name" value="DNA polymerase, domain 6"/>
    <property type="match status" value="1"/>
</dbReference>
<evidence type="ECO:0000256" key="2">
    <source>
        <dbReference type="ARBA" id="ARBA00022801"/>
    </source>
</evidence>
<dbReference type="PANTHER" id="PTHR33308">
    <property type="entry name" value="PEPTIDOGLYCAN HYDROLASE FLGJ"/>
    <property type="match status" value="1"/>
</dbReference>
<dbReference type="GO" id="GO:0004040">
    <property type="term" value="F:amidase activity"/>
    <property type="evidence" value="ECO:0007669"/>
    <property type="project" value="InterPro"/>
</dbReference>
<sequence length="490" mass="57202">MKKDIKLWIFCVLMTFLMVGSWCFGSTARASVQQDFINQLSPDVVNVAHKYNLYPSVMMAQAALESGFGQSALSQEANNYFGVKGSYNGQYVTMPTLEYNQQGQPYYIDSDFRKYPNPEASLEDNAQLIRNGVYGDPTIYSGAWRENANDSISAANALGSRYATDPNYATDLVSLIQQYNLNTLLDNTWKRLHIVKLKKKVTAYFNKIKHFKKQYSQYVNGLRRHSNNVKKVAENKQKIASSHSQLVKYARLYRNDQVTLSKNYREYSIYDHLNRMDLDNWERLSASANRPVYTDMMGVKNGHHYYRIRFSRSRKDMYWVRADALSFVKPIYYHHPYQIAAHEMDLHRAYNAILGTSNMIKRIPSRFSKPVYSSNLFAIVPNNYTGHVWYHIKNDTGRPVWLAGNPEHGTQYLNYHETKELNPNYTQAKLSNHAADADYHDRYYSWSRVKPQNNQVNVDRLAINTRNNDSFWYRINNQHHTYWTNLAAFQ</sequence>
<dbReference type="SMART" id="SM00047">
    <property type="entry name" value="LYZ2"/>
    <property type="match status" value="1"/>
</dbReference>
<keyword evidence="5" id="KW-1185">Reference proteome</keyword>
<evidence type="ECO:0000259" key="3">
    <source>
        <dbReference type="SMART" id="SM00047"/>
    </source>
</evidence>
<reference evidence="5" key="1">
    <citation type="submission" date="2018-12" db="EMBL/GenBank/DDBJ databases">
        <title>A new species of lactobacillus.</title>
        <authorList>
            <person name="Jian Y."/>
            <person name="Xin L."/>
            <person name="Hong Z.J."/>
            <person name="Ming L.Z."/>
            <person name="Hong X.Z."/>
        </authorList>
    </citation>
    <scope>NUCLEOTIDE SEQUENCE [LARGE SCALE GENOMIC DNA]</scope>
    <source>
        <strain evidence="5">HSLZ-75</strain>
    </source>
</reference>
<dbReference type="AlphaFoldDB" id="A0A4P6ZMG8"/>
<evidence type="ECO:0000256" key="1">
    <source>
        <dbReference type="ARBA" id="ARBA00010266"/>
    </source>
</evidence>
<dbReference type="PRINTS" id="PR01002">
    <property type="entry name" value="FLGFLGJ"/>
</dbReference>
<dbReference type="EMBL" id="CP034726">
    <property type="protein sequence ID" value="QBP18787.1"/>
    <property type="molecule type" value="Genomic_DNA"/>
</dbReference>
<dbReference type="KEGG" id="lji:ELX58_06680"/>
<feature type="domain" description="Mannosyl-glycoprotein endo-beta-N-acetylglucosamidase-like" evidence="3">
    <location>
        <begin position="25"/>
        <end position="186"/>
    </location>
</feature>
<dbReference type="RefSeq" id="WP_133442345.1">
    <property type="nucleotide sequence ID" value="NZ_CP034726.1"/>
</dbReference>
<dbReference type="InterPro" id="IPR051056">
    <property type="entry name" value="Glycosyl_Hydrolase_73"/>
</dbReference>
<dbReference type="Proteomes" id="UP000294321">
    <property type="component" value="Chromosome"/>
</dbReference>